<comment type="caution">
    <text evidence="2">The sequence shown here is derived from an EMBL/GenBank/DDBJ whole genome shotgun (WGS) entry which is preliminary data.</text>
</comment>
<evidence type="ECO:0000313" key="3">
    <source>
        <dbReference type="Proteomes" id="UP001484239"/>
    </source>
</evidence>
<reference evidence="2 3" key="1">
    <citation type="submission" date="2024-02" db="EMBL/GenBank/DDBJ databases">
        <title>A novel Gemmatimonadota bacterium.</title>
        <authorList>
            <person name="Du Z.-J."/>
            <person name="Ye Y.-Q."/>
        </authorList>
    </citation>
    <scope>NUCLEOTIDE SEQUENCE [LARGE SCALE GENOMIC DNA]</scope>
    <source>
        <strain evidence="2 3">DH-20</strain>
    </source>
</reference>
<evidence type="ECO:0000256" key="1">
    <source>
        <dbReference type="SAM" id="SignalP"/>
    </source>
</evidence>
<accession>A0ABU9E3S3</accession>
<dbReference type="RefSeq" id="WP_405276033.1">
    <property type="nucleotide sequence ID" value="NZ_JBBHLK010000002.1"/>
</dbReference>
<dbReference type="EMBL" id="JBBHLI010000001">
    <property type="protein sequence ID" value="MEK9499383.1"/>
    <property type="molecule type" value="Genomic_DNA"/>
</dbReference>
<organism evidence="2 3">
    <name type="scientific">Gaopeijia maritima</name>
    <dbReference type="NCBI Taxonomy" id="3119007"/>
    <lineage>
        <taxon>Bacteria</taxon>
        <taxon>Pseudomonadati</taxon>
        <taxon>Gemmatimonadota</taxon>
        <taxon>Longimicrobiia</taxon>
        <taxon>Gaopeijiales</taxon>
        <taxon>Gaopeijiaceae</taxon>
        <taxon>Gaopeijia</taxon>
    </lineage>
</organism>
<sequence>MPRLVGGALRLASCALLFSLVPSAPTAAQELGVMMVRASSPNPELPDPQGIGLFAQFEARSGFGFRMMYVRTSNDTDKPGIVCQVYSPRIDCDTEGVATSAGVGSFRAEATRVLPLGDRLRVDVSAGATFNSLDVTATGVSGRPADTAVPSSGNLGALGTVGLAITPLPALPLTLRAMGSLHWIKFNGCESQDDPTSGYDPFCGTDRFREIQIGLTYRVPRR</sequence>
<evidence type="ECO:0000313" key="2">
    <source>
        <dbReference type="EMBL" id="MEK9499383.1"/>
    </source>
</evidence>
<proteinExistence type="predicted"/>
<name>A0ABU9E3S3_9BACT</name>
<keyword evidence="3" id="KW-1185">Reference proteome</keyword>
<feature type="chain" id="PRO_5045884871" evidence="1">
    <location>
        <begin position="28"/>
        <end position="222"/>
    </location>
</feature>
<feature type="signal peptide" evidence="1">
    <location>
        <begin position="1"/>
        <end position="27"/>
    </location>
</feature>
<dbReference type="Proteomes" id="UP001484239">
    <property type="component" value="Unassembled WGS sequence"/>
</dbReference>
<keyword evidence="1" id="KW-0732">Signal</keyword>
<gene>
    <name evidence="2" type="ORF">WI372_00135</name>
</gene>
<protein>
    <submittedName>
        <fullName evidence="2">Uncharacterized protein</fullName>
    </submittedName>
</protein>